<protein>
    <recommendedName>
        <fullName evidence="4">Seven TM Receptor</fullName>
    </recommendedName>
</protein>
<dbReference type="eggNOG" id="ENOG502SXBJ">
    <property type="taxonomic scope" value="Eukaryota"/>
</dbReference>
<keyword evidence="1" id="KW-1133">Transmembrane helix</keyword>
<feature type="transmembrane region" description="Helical" evidence="1">
    <location>
        <begin position="162"/>
        <end position="184"/>
    </location>
</feature>
<dbReference type="AlphaFoldDB" id="G0N164"/>
<feature type="transmembrane region" description="Helical" evidence="1">
    <location>
        <begin position="7"/>
        <end position="25"/>
    </location>
</feature>
<feature type="transmembrane region" description="Helical" evidence="1">
    <location>
        <begin position="211"/>
        <end position="239"/>
    </location>
</feature>
<dbReference type="InterPro" id="IPR019428">
    <property type="entry name" value="7TM_GPCR_serpentine_rcpt_Str"/>
</dbReference>
<evidence type="ECO:0008006" key="4">
    <source>
        <dbReference type="Google" id="ProtNLM"/>
    </source>
</evidence>
<feature type="transmembrane region" description="Helical" evidence="1">
    <location>
        <begin position="94"/>
        <end position="112"/>
    </location>
</feature>
<dbReference type="HOGENOM" id="CLU_036335_2_0_1"/>
<evidence type="ECO:0000313" key="3">
    <source>
        <dbReference type="Proteomes" id="UP000008068"/>
    </source>
</evidence>
<dbReference type="STRING" id="135651.G0N164"/>
<dbReference type="OrthoDB" id="5839205at2759"/>
<feature type="transmembrane region" description="Helical" evidence="1">
    <location>
        <begin position="245"/>
        <end position="269"/>
    </location>
</feature>
<keyword evidence="3" id="KW-1185">Reference proteome</keyword>
<dbReference type="Pfam" id="PF10326">
    <property type="entry name" value="7TM_GPCR_Str"/>
    <property type="match status" value="1"/>
</dbReference>
<proteinExistence type="predicted"/>
<dbReference type="EMBL" id="GL379826">
    <property type="protein sequence ID" value="EGT49925.1"/>
    <property type="molecule type" value="Genomic_DNA"/>
</dbReference>
<dbReference type="PANTHER" id="PTHR22943">
    <property type="entry name" value="7-TRANSMEMBRANE DOMAIN RECEPTOR C.ELEGANS"/>
    <property type="match status" value="1"/>
</dbReference>
<dbReference type="Proteomes" id="UP000008068">
    <property type="component" value="Unassembled WGS sequence"/>
</dbReference>
<reference evidence="3" key="1">
    <citation type="submission" date="2011-07" db="EMBL/GenBank/DDBJ databases">
        <authorList>
            <consortium name="Caenorhabditis brenneri Sequencing and Analysis Consortium"/>
            <person name="Wilson R.K."/>
        </authorList>
    </citation>
    <scope>NUCLEOTIDE SEQUENCE [LARGE SCALE GENOMIC DNA]</scope>
    <source>
        <strain evidence="3">PB2801</strain>
    </source>
</reference>
<evidence type="ECO:0000313" key="2">
    <source>
        <dbReference type="EMBL" id="EGT49925.1"/>
    </source>
</evidence>
<dbReference type="InParanoid" id="G0N164"/>
<dbReference type="GO" id="GO:0005886">
    <property type="term" value="C:plasma membrane"/>
    <property type="evidence" value="ECO:0007669"/>
    <property type="project" value="TreeGrafter"/>
</dbReference>
<name>G0N164_CAEBE</name>
<dbReference type="OMA" id="VLWISIP"/>
<organism evidence="3">
    <name type="scientific">Caenorhabditis brenneri</name>
    <name type="common">Nematode worm</name>
    <dbReference type="NCBI Taxonomy" id="135651"/>
    <lineage>
        <taxon>Eukaryota</taxon>
        <taxon>Metazoa</taxon>
        <taxon>Ecdysozoa</taxon>
        <taxon>Nematoda</taxon>
        <taxon>Chromadorea</taxon>
        <taxon>Rhabditida</taxon>
        <taxon>Rhabditina</taxon>
        <taxon>Rhabditomorpha</taxon>
        <taxon>Rhabditoidea</taxon>
        <taxon>Rhabditidae</taxon>
        <taxon>Peloderinae</taxon>
        <taxon>Caenorhabditis</taxon>
    </lineage>
</organism>
<dbReference type="PANTHER" id="PTHR22943:SF35">
    <property type="entry name" value="SEVEN TM RECEPTOR"/>
    <property type="match status" value="1"/>
</dbReference>
<keyword evidence="1" id="KW-0472">Membrane</keyword>
<dbReference type="GO" id="GO:0042048">
    <property type="term" value="P:olfactory behavior"/>
    <property type="evidence" value="ECO:0007669"/>
    <property type="project" value="TreeGrafter"/>
</dbReference>
<accession>G0N164</accession>
<sequence length="294" mass="33405">MGSYKYLMIFMSAFEIVYGTIDLLIKPKVLTRGSYYTSVTTSERSILPLVIAYPLILLWAASFRIALALFAIHFLYRYFLVTGDKNYITGVKNFCLWMTIPLFSGIIYAIVIHNCFKFGTEMDQFARENISKTDGISKEDVIYFGFSLYKNPGLGEIDWMPIYGTIVMGVIVTLSFNMMIYFGIKGYLEIKKLTDLSTNSSSLSKTLQAQLFYSLVLQAAIPILLIHIPSTLIVVSTFFGTAHKFYGYLITVTIALFPAIDAMPSLIIVRPYREAIRGSWECLDVRMSDYFQIV</sequence>
<evidence type="ECO:0000256" key="1">
    <source>
        <dbReference type="SAM" id="Phobius"/>
    </source>
</evidence>
<feature type="transmembrane region" description="Helical" evidence="1">
    <location>
        <begin position="45"/>
        <end position="74"/>
    </location>
</feature>
<gene>
    <name evidence="2" type="ORF">CAEBREN_00343</name>
</gene>
<keyword evidence="1" id="KW-0812">Transmembrane</keyword>
<dbReference type="GO" id="GO:0038022">
    <property type="term" value="F:G protein-coupled olfactory receptor activity"/>
    <property type="evidence" value="ECO:0007669"/>
    <property type="project" value="TreeGrafter"/>
</dbReference>